<name>A0A1I8F6F0_9PLAT</name>
<dbReference type="GO" id="GO:0043139">
    <property type="term" value="F:5'-3' DNA helicase activity"/>
    <property type="evidence" value="ECO:0007669"/>
    <property type="project" value="TreeGrafter"/>
</dbReference>
<dbReference type="SUPFAM" id="SSF46934">
    <property type="entry name" value="UBA-like"/>
    <property type="match status" value="1"/>
</dbReference>
<protein>
    <submittedName>
        <fullName evidence="4">UBA domain-containing protein</fullName>
    </submittedName>
</protein>
<feature type="region of interest" description="Disordered" evidence="1">
    <location>
        <begin position="122"/>
        <end position="147"/>
    </location>
</feature>
<dbReference type="Pfam" id="PF13086">
    <property type="entry name" value="AAA_11"/>
    <property type="match status" value="1"/>
</dbReference>
<dbReference type="SUPFAM" id="SSF52540">
    <property type="entry name" value="P-loop containing nucleoside triphosphate hydrolases"/>
    <property type="match status" value="1"/>
</dbReference>
<dbReference type="PANTHER" id="PTHR43788">
    <property type="entry name" value="DNA2/NAM7 HELICASE FAMILY MEMBER"/>
    <property type="match status" value="1"/>
</dbReference>
<dbReference type="Proteomes" id="UP000095280">
    <property type="component" value="Unplaced"/>
</dbReference>
<organism evidence="3 4">
    <name type="scientific">Macrostomum lignano</name>
    <dbReference type="NCBI Taxonomy" id="282301"/>
    <lineage>
        <taxon>Eukaryota</taxon>
        <taxon>Metazoa</taxon>
        <taxon>Spiralia</taxon>
        <taxon>Lophotrochozoa</taxon>
        <taxon>Platyhelminthes</taxon>
        <taxon>Rhabditophora</taxon>
        <taxon>Macrostomorpha</taxon>
        <taxon>Macrostomida</taxon>
        <taxon>Macrostomidae</taxon>
        <taxon>Macrostomum</taxon>
    </lineage>
</organism>
<proteinExistence type="predicted"/>
<dbReference type="InterPro" id="IPR009060">
    <property type="entry name" value="UBA-like_sf"/>
</dbReference>
<feature type="domain" description="UBA" evidence="2">
    <location>
        <begin position="67"/>
        <end position="108"/>
    </location>
</feature>
<dbReference type="WBParaSite" id="maker-unitig_21666-snap-gene-0.1-mRNA-1">
    <property type="protein sequence ID" value="maker-unitig_21666-snap-gene-0.1-mRNA-1"/>
    <property type="gene ID" value="maker-unitig_21666-snap-gene-0.1"/>
</dbReference>
<dbReference type="InterPro" id="IPR050534">
    <property type="entry name" value="Coronavir_polyprotein_1ab"/>
</dbReference>
<dbReference type="Gene3D" id="1.10.8.10">
    <property type="entry name" value="DNA helicase RuvA subunit, C-terminal domain"/>
    <property type="match status" value="1"/>
</dbReference>
<evidence type="ECO:0000313" key="3">
    <source>
        <dbReference type="Proteomes" id="UP000095280"/>
    </source>
</evidence>
<keyword evidence="3" id="KW-1185">Reference proteome</keyword>
<feature type="compositionally biased region" description="Polar residues" evidence="1">
    <location>
        <begin position="133"/>
        <end position="144"/>
    </location>
</feature>
<dbReference type="InterPro" id="IPR015940">
    <property type="entry name" value="UBA"/>
</dbReference>
<reference evidence="4" key="1">
    <citation type="submission" date="2016-11" db="UniProtKB">
        <authorList>
            <consortium name="WormBaseParasite"/>
        </authorList>
    </citation>
    <scope>IDENTIFICATION</scope>
</reference>
<evidence type="ECO:0000313" key="4">
    <source>
        <dbReference type="WBParaSite" id="maker-unitig_21666-snap-gene-0.1-mRNA-1"/>
    </source>
</evidence>
<dbReference type="Pfam" id="PF00627">
    <property type="entry name" value="UBA"/>
    <property type="match status" value="1"/>
</dbReference>
<dbReference type="InterPro" id="IPR041677">
    <property type="entry name" value="DNA2/NAM7_AAA_11"/>
</dbReference>
<feature type="region of interest" description="Disordered" evidence="1">
    <location>
        <begin position="43"/>
        <end position="65"/>
    </location>
</feature>
<evidence type="ECO:0000256" key="1">
    <source>
        <dbReference type="SAM" id="MobiDB-lite"/>
    </source>
</evidence>
<dbReference type="PANTHER" id="PTHR43788:SF8">
    <property type="entry name" value="DNA-BINDING PROTEIN SMUBP-2"/>
    <property type="match status" value="1"/>
</dbReference>
<sequence length="253" mass="26859">GPVPCKPRCASWASARTAPPGLSLATKGGGLEAALNWAMDHSQDADFDLPPQQLQQQQQKQKTAGFEPNPEALATIVSMGFTQEQASRALSQTDNNPNGLGLLALLQKPPSLADLLLGERSLAPTRDLPPPSGESTAASGSSRGVSAPTVELGLRRSDLVMIHGPPGTGKTTTVVELVRQLFARGETIAVLRSVLIRLRIFSTNNPPKQVDNLAERLIASGVRCVRLARIVELLPDVRADIDKLLSGGRKSTE</sequence>
<evidence type="ECO:0000259" key="2">
    <source>
        <dbReference type="PROSITE" id="PS50030"/>
    </source>
</evidence>
<dbReference type="AlphaFoldDB" id="A0A1I8F6F0"/>
<dbReference type="Gene3D" id="3.40.50.300">
    <property type="entry name" value="P-loop containing nucleotide triphosphate hydrolases"/>
    <property type="match status" value="1"/>
</dbReference>
<dbReference type="InterPro" id="IPR027417">
    <property type="entry name" value="P-loop_NTPase"/>
</dbReference>
<dbReference type="PROSITE" id="PS50030">
    <property type="entry name" value="UBA"/>
    <property type="match status" value="1"/>
</dbReference>
<feature type="compositionally biased region" description="Low complexity" evidence="1">
    <location>
        <begin position="49"/>
        <end position="62"/>
    </location>
</feature>
<accession>A0A1I8F6F0</accession>